<feature type="domain" description="Protein kinase" evidence="3">
    <location>
        <begin position="247"/>
        <end position="519"/>
    </location>
</feature>
<dbReference type="InterPro" id="IPR011009">
    <property type="entry name" value="Kinase-like_dom_sf"/>
</dbReference>
<dbReference type="GO" id="GO:0005524">
    <property type="term" value="F:ATP binding"/>
    <property type="evidence" value="ECO:0007669"/>
    <property type="project" value="UniProtKB-KW"/>
</dbReference>
<dbReference type="PANTHER" id="PTHR27001">
    <property type="entry name" value="OS01G0253100 PROTEIN"/>
    <property type="match status" value="1"/>
</dbReference>
<dbReference type="InterPro" id="IPR000719">
    <property type="entry name" value="Prot_kinase_dom"/>
</dbReference>
<accession>W9R1K0</accession>
<organism evidence="4 5">
    <name type="scientific">Morus notabilis</name>
    <dbReference type="NCBI Taxonomy" id="981085"/>
    <lineage>
        <taxon>Eukaryota</taxon>
        <taxon>Viridiplantae</taxon>
        <taxon>Streptophyta</taxon>
        <taxon>Embryophyta</taxon>
        <taxon>Tracheophyta</taxon>
        <taxon>Spermatophyta</taxon>
        <taxon>Magnoliopsida</taxon>
        <taxon>eudicotyledons</taxon>
        <taxon>Gunneridae</taxon>
        <taxon>Pentapetalae</taxon>
        <taxon>rosids</taxon>
        <taxon>fabids</taxon>
        <taxon>Rosales</taxon>
        <taxon>Moraceae</taxon>
        <taxon>Moreae</taxon>
        <taxon>Morus</taxon>
    </lineage>
</organism>
<evidence type="ECO:0000313" key="4">
    <source>
        <dbReference type="EMBL" id="EXB36426.1"/>
    </source>
</evidence>
<protein>
    <submittedName>
        <fullName evidence="4">Proline-rich receptor-like protein kinase PERK10</fullName>
    </submittedName>
</protein>
<evidence type="ECO:0000259" key="3">
    <source>
        <dbReference type="PROSITE" id="PS50011"/>
    </source>
</evidence>
<keyword evidence="4" id="KW-0418">Kinase</keyword>
<keyword evidence="2" id="KW-0067">ATP-binding</keyword>
<keyword evidence="1" id="KW-0547">Nucleotide-binding</keyword>
<evidence type="ECO:0000256" key="1">
    <source>
        <dbReference type="ARBA" id="ARBA00022741"/>
    </source>
</evidence>
<dbReference type="GO" id="GO:0004672">
    <property type="term" value="F:protein kinase activity"/>
    <property type="evidence" value="ECO:0007669"/>
    <property type="project" value="InterPro"/>
</dbReference>
<evidence type="ECO:0000256" key="2">
    <source>
        <dbReference type="ARBA" id="ARBA00022840"/>
    </source>
</evidence>
<dbReference type="SUPFAM" id="SSF56112">
    <property type="entry name" value="Protein kinase-like (PK-like)"/>
    <property type="match status" value="1"/>
</dbReference>
<sequence>MSAIPRQTVIVVTDASKSNAKGGSMDALYWALRNVVRPRDTVLVLGVLHEFFALNSNSKKNNSCFPFKFLMGIGISGIWERLEFVGEVNPRELEEEFEEKKVQYQSSLQPFYRQCKRIEVKLDVKLAAGFSAGKLTVEEAQNSNARWIVLDSHFKKDTSYIFGHVSCSVGLIKGKDLATIVGSKGSSRTNFPVADFALGEYTNYYQRRELCSPLTPPQSPCWYPLSWRNDFPRAFSRDEIEATTNGFSDENVVRDDDDLKVYQGLLQETPVLVKCFKESDKRFWSMLNILTQIRHRNIMNLVGYCCTGDSRFLLLDYPCKGSVAMNLQCDDFAQNLGWKARWRIAQEIGGCLRYLHEECADGPIFHNSVCSSHVVFSHSLSAMLSGFTTAKWLKDDGSCKEDWSAECMNREKEEHVRVDVHGYGMFLLELVTGKSALHFQQQGEGQALIDWGLPLLENGFLCKMMDSRLKESDGTWMAHHMAHAALHCLQIDSTQRLSISEVIAIVQGDARGTCNHCNFEKHPEDCCCPK</sequence>
<dbReference type="Gene3D" id="1.10.510.10">
    <property type="entry name" value="Transferase(Phosphotransferase) domain 1"/>
    <property type="match status" value="1"/>
</dbReference>
<name>W9R1K0_9ROSA</name>
<dbReference type="Proteomes" id="UP000030645">
    <property type="component" value="Unassembled WGS sequence"/>
</dbReference>
<proteinExistence type="predicted"/>
<dbReference type="EMBL" id="KE343582">
    <property type="protein sequence ID" value="EXB36426.1"/>
    <property type="molecule type" value="Genomic_DNA"/>
</dbReference>
<dbReference type="PROSITE" id="PS50011">
    <property type="entry name" value="PROTEIN_KINASE_DOM"/>
    <property type="match status" value="1"/>
</dbReference>
<keyword evidence="4" id="KW-0808">Transferase</keyword>
<dbReference type="Gene3D" id="3.40.50.620">
    <property type="entry name" value="HUPs"/>
    <property type="match status" value="1"/>
</dbReference>
<evidence type="ECO:0000313" key="5">
    <source>
        <dbReference type="Proteomes" id="UP000030645"/>
    </source>
</evidence>
<reference evidence="5" key="1">
    <citation type="submission" date="2013-01" db="EMBL/GenBank/DDBJ databases">
        <title>Draft Genome Sequence of a Mulberry Tree, Morus notabilis C.K. Schneid.</title>
        <authorList>
            <person name="He N."/>
            <person name="Zhao S."/>
        </authorList>
    </citation>
    <scope>NUCLEOTIDE SEQUENCE</scope>
</reference>
<dbReference type="PANTHER" id="PTHR27001:SF811">
    <property type="entry name" value="SERINE_THREONINE-PROTEIN KINASE CDG1-LIKE"/>
    <property type="match status" value="1"/>
</dbReference>
<keyword evidence="4" id="KW-0675">Receptor</keyword>
<dbReference type="Gene3D" id="3.30.200.20">
    <property type="entry name" value="Phosphorylase Kinase, domain 1"/>
    <property type="match status" value="1"/>
</dbReference>
<dbReference type="AlphaFoldDB" id="W9R1K0"/>
<dbReference type="eggNOG" id="KOG1187">
    <property type="taxonomic scope" value="Eukaryota"/>
</dbReference>
<dbReference type="GO" id="GO:0005886">
    <property type="term" value="C:plasma membrane"/>
    <property type="evidence" value="ECO:0007669"/>
    <property type="project" value="TreeGrafter"/>
</dbReference>
<gene>
    <name evidence="4" type="ORF">L484_009993</name>
</gene>
<dbReference type="InterPro" id="IPR014729">
    <property type="entry name" value="Rossmann-like_a/b/a_fold"/>
</dbReference>
<dbReference type="InterPro" id="IPR001245">
    <property type="entry name" value="Ser-Thr/Tyr_kinase_cat_dom"/>
</dbReference>
<keyword evidence="5" id="KW-1185">Reference proteome</keyword>
<dbReference type="Pfam" id="PF07714">
    <property type="entry name" value="PK_Tyr_Ser-Thr"/>
    <property type="match status" value="1"/>
</dbReference>